<keyword evidence="2" id="KW-0378">Hydrolase</keyword>
<protein>
    <submittedName>
        <fullName evidence="2">Alpha/beta hydrolase</fullName>
    </submittedName>
</protein>
<organism evidence="2 3">
    <name type="scientific">Alkalicoccobacillus porphyridii</name>
    <dbReference type="NCBI Taxonomy" id="2597270"/>
    <lineage>
        <taxon>Bacteria</taxon>
        <taxon>Bacillati</taxon>
        <taxon>Bacillota</taxon>
        <taxon>Bacilli</taxon>
        <taxon>Bacillales</taxon>
        <taxon>Bacillaceae</taxon>
        <taxon>Alkalicoccobacillus</taxon>
    </lineage>
</organism>
<dbReference type="RefSeq" id="WP_143849339.1">
    <property type="nucleotide sequence ID" value="NZ_VLXZ01000008.1"/>
</dbReference>
<feature type="domain" description="AB hydrolase-1" evidence="1">
    <location>
        <begin position="24"/>
        <end position="267"/>
    </location>
</feature>
<comment type="caution">
    <text evidence="2">The sequence shown here is derived from an EMBL/GenBank/DDBJ whole genome shotgun (WGS) entry which is preliminary data.</text>
</comment>
<proteinExistence type="predicted"/>
<reference evidence="2 3" key="1">
    <citation type="submission" date="2019-07" db="EMBL/GenBank/DDBJ databases">
        <authorList>
            <person name="Park Y.J."/>
            <person name="Jeong S.E."/>
            <person name="Jung H.S."/>
        </authorList>
    </citation>
    <scope>NUCLEOTIDE SEQUENCE [LARGE SCALE GENOMIC DNA]</scope>
    <source>
        <strain evidence="3">P16(2019)</strain>
    </source>
</reference>
<evidence type="ECO:0000313" key="3">
    <source>
        <dbReference type="Proteomes" id="UP000318521"/>
    </source>
</evidence>
<dbReference type="Gene3D" id="3.40.50.1820">
    <property type="entry name" value="alpha/beta hydrolase"/>
    <property type="match status" value="1"/>
</dbReference>
<dbReference type="SUPFAM" id="SSF53474">
    <property type="entry name" value="alpha/beta-Hydrolases"/>
    <property type="match status" value="1"/>
</dbReference>
<gene>
    <name evidence="2" type="ORF">FN960_13940</name>
</gene>
<dbReference type="Proteomes" id="UP000318521">
    <property type="component" value="Unassembled WGS sequence"/>
</dbReference>
<dbReference type="Pfam" id="PF00561">
    <property type="entry name" value="Abhydrolase_1"/>
    <property type="match status" value="1"/>
</dbReference>
<dbReference type="InterPro" id="IPR000073">
    <property type="entry name" value="AB_hydrolase_1"/>
</dbReference>
<keyword evidence="3" id="KW-1185">Reference proteome</keyword>
<dbReference type="PANTHER" id="PTHR43798">
    <property type="entry name" value="MONOACYLGLYCEROL LIPASE"/>
    <property type="match status" value="1"/>
</dbReference>
<dbReference type="InterPro" id="IPR029058">
    <property type="entry name" value="AB_hydrolase_fold"/>
</dbReference>
<evidence type="ECO:0000313" key="2">
    <source>
        <dbReference type="EMBL" id="TSB45999.1"/>
    </source>
</evidence>
<sequence length="298" mass="33885">MKNPKSIMINDFATQYYTAGTDGPILLLVHGAGMDSAVLSWEEVFLPLSKSARVYAVDLPGYGGSEYKPDVTYSNDFYVNFLKDFMDALEIERAMLMGLSLGGGIVLGFSLTHPSRVSALGLVSSNGIAKKWNHHFITYHFYVNTPLNKLSYRLMRKSKAFIRMIVKAGLFYHTEHIDDLVEDIYELAQSPHLGKAFFSFQQSEYLGSQGVRSYFKERLHEITVPTIIIHGKEERTVPVAEAITAHNLIQQSELHLLDEARHWPQKEYPEKVIRMIHDFIQNHPALEEQHAIPSSKRS</sequence>
<dbReference type="AlphaFoldDB" id="A0A553ZX14"/>
<name>A0A553ZX14_9BACI</name>
<dbReference type="InterPro" id="IPR000639">
    <property type="entry name" value="Epox_hydrolase-like"/>
</dbReference>
<dbReference type="GO" id="GO:0016787">
    <property type="term" value="F:hydrolase activity"/>
    <property type="evidence" value="ECO:0007669"/>
    <property type="project" value="UniProtKB-KW"/>
</dbReference>
<dbReference type="OrthoDB" id="9808398at2"/>
<evidence type="ECO:0000259" key="1">
    <source>
        <dbReference type="Pfam" id="PF00561"/>
    </source>
</evidence>
<dbReference type="InterPro" id="IPR050266">
    <property type="entry name" value="AB_hydrolase_sf"/>
</dbReference>
<accession>A0A553ZX14</accession>
<dbReference type="PRINTS" id="PR00111">
    <property type="entry name" value="ABHYDROLASE"/>
</dbReference>
<dbReference type="EMBL" id="VLXZ01000008">
    <property type="protein sequence ID" value="TSB45999.1"/>
    <property type="molecule type" value="Genomic_DNA"/>
</dbReference>
<dbReference type="PRINTS" id="PR00412">
    <property type="entry name" value="EPOXHYDRLASE"/>
</dbReference>